<evidence type="ECO:0000256" key="1">
    <source>
        <dbReference type="SAM" id="MobiDB-lite"/>
    </source>
</evidence>
<feature type="region of interest" description="Disordered" evidence="1">
    <location>
        <begin position="627"/>
        <end position="662"/>
    </location>
</feature>
<feature type="signal peptide" evidence="2">
    <location>
        <begin position="1"/>
        <end position="17"/>
    </location>
</feature>
<keyword evidence="4" id="KW-1185">Reference proteome</keyword>
<sequence>MLSFLVIMLVVISPVMADSPGCPCIDGPTWDDNSLCPQEADGSPGLLIDSFIEYRCYPSDYGMKTCAVHDNTTDPACTSVADGEDRPAYCDEPWCYVDSSKCKDSIHQAYRTDLMLTKGGTPPTYSYSACGGDASQWRDPLVRDGLKGKTLKAGIADCFYPDHYMVDPVTNEPLDDGPLLDDPSKYVMKGLWIEYFEKIALYGQFEVEYYPVTTASSTKFSSLWTACANDVASGYLDLCIGNYWITESRLAIPNINFLAPTAQEQFKLLHPPYDLEDSDVHIIFTWMKPFSKTLWWCILGSVLVTGLMYHVLCAEEKFVYDPTIETAKQYKEKYEKRWAINNFFSKITKKSFFAAMEFCNAGVTFEDHPAVISKNSVKIVKLAFSFMTIIVVSCYVGNMAVLQHKPQYDRPSDPVRHCEGKVPCQICVHEVVAPFMRSNYPDMRTKTSLTGGEVLSDYANNNCSVAMSDGLDFVTHLNDTQGYKRDICQSQYDYLVYTVPISQPARIEVMDSLNYHMRGLIEDRVYEIMKPPWFPGLEDSCGKNGTNEKEDRQGDEFTEKDLSGVFFIVYGAYFLSLIVDYCDSASRDRLKVFLEKELGEAHVEGMRIEEMKAGATLSGVRERVPTLSGVRERAKKKREAAKQSGGDSDLSFEQQAQVAGLY</sequence>
<evidence type="ECO:0000256" key="2">
    <source>
        <dbReference type="SAM" id="SignalP"/>
    </source>
</evidence>
<feature type="compositionally biased region" description="Polar residues" evidence="1">
    <location>
        <begin position="651"/>
        <end position="662"/>
    </location>
</feature>
<reference evidence="4" key="1">
    <citation type="journal article" date="2023" name="Commun. Biol.">
        <title>Genome analysis of Parmales, the sister group of diatoms, reveals the evolutionary specialization of diatoms from phago-mixotrophs to photoautotrophs.</title>
        <authorList>
            <person name="Ban H."/>
            <person name="Sato S."/>
            <person name="Yoshikawa S."/>
            <person name="Yamada K."/>
            <person name="Nakamura Y."/>
            <person name="Ichinomiya M."/>
            <person name="Sato N."/>
            <person name="Blanc-Mathieu R."/>
            <person name="Endo H."/>
            <person name="Kuwata A."/>
            <person name="Ogata H."/>
        </authorList>
    </citation>
    <scope>NUCLEOTIDE SEQUENCE [LARGE SCALE GENOMIC DNA]</scope>
</reference>
<dbReference type="OrthoDB" id="203830at2759"/>
<keyword evidence="2" id="KW-0732">Signal</keyword>
<proteinExistence type="predicted"/>
<protein>
    <submittedName>
        <fullName evidence="3">Uncharacterized protein</fullName>
    </submittedName>
</protein>
<dbReference type="Gene3D" id="3.40.190.10">
    <property type="entry name" value="Periplasmic binding protein-like II"/>
    <property type="match status" value="1"/>
</dbReference>
<organism evidence="3 4">
    <name type="scientific">Triparma columacea</name>
    <dbReference type="NCBI Taxonomy" id="722753"/>
    <lineage>
        <taxon>Eukaryota</taxon>
        <taxon>Sar</taxon>
        <taxon>Stramenopiles</taxon>
        <taxon>Ochrophyta</taxon>
        <taxon>Bolidophyceae</taxon>
        <taxon>Parmales</taxon>
        <taxon>Triparmaceae</taxon>
        <taxon>Triparma</taxon>
    </lineage>
</organism>
<gene>
    <name evidence="3" type="ORF">TrCOL_g2893</name>
</gene>
<dbReference type="AlphaFoldDB" id="A0A9W7GFK5"/>
<evidence type="ECO:0000313" key="3">
    <source>
        <dbReference type="EMBL" id="GMI42662.1"/>
    </source>
</evidence>
<evidence type="ECO:0000313" key="4">
    <source>
        <dbReference type="Proteomes" id="UP001165065"/>
    </source>
</evidence>
<dbReference type="Proteomes" id="UP001165065">
    <property type="component" value="Unassembled WGS sequence"/>
</dbReference>
<dbReference type="SUPFAM" id="SSF53850">
    <property type="entry name" value="Periplasmic binding protein-like II"/>
    <property type="match status" value="1"/>
</dbReference>
<accession>A0A9W7GFK5</accession>
<comment type="caution">
    <text evidence="3">The sequence shown here is derived from an EMBL/GenBank/DDBJ whole genome shotgun (WGS) entry which is preliminary data.</text>
</comment>
<name>A0A9W7GFK5_9STRA</name>
<dbReference type="PANTHER" id="PTHR18966">
    <property type="entry name" value="IONOTROPIC GLUTAMATE RECEPTOR"/>
    <property type="match status" value="1"/>
</dbReference>
<dbReference type="EMBL" id="BRYA01000178">
    <property type="protein sequence ID" value="GMI42662.1"/>
    <property type="molecule type" value="Genomic_DNA"/>
</dbReference>
<feature type="chain" id="PRO_5040839855" evidence="2">
    <location>
        <begin position="18"/>
        <end position="662"/>
    </location>
</feature>
<dbReference type="Gene3D" id="1.10.287.70">
    <property type="match status" value="1"/>
</dbReference>
<dbReference type="InterPro" id="IPR015683">
    <property type="entry name" value="Ionotropic_Glu_rcpt"/>
</dbReference>